<evidence type="ECO:0000256" key="1">
    <source>
        <dbReference type="ARBA" id="ARBA00004141"/>
    </source>
</evidence>
<dbReference type="InterPro" id="IPR006977">
    <property type="entry name" value="Yip1_dom"/>
</dbReference>
<evidence type="ECO:0000256" key="2">
    <source>
        <dbReference type="ARBA" id="ARBA00022692"/>
    </source>
</evidence>
<evidence type="ECO:0000313" key="8">
    <source>
        <dbReference type="Proteomes" id="UP000036867"/>
    </source>
</evidence>
<comment type="caution">
    <text evidence="7">The sequence shown here is derived from an EMBL/GenBank/DDBJ whole genome shotgun (WGS) entry which is preliminary data.</text>
</comment>
<feature type="transmembrane region" description="Helical" evidence="5">
    <location>
        <begin position="68"/>
        <end position="98"/>
    </location>
</feature>
<organism evidence="7 8">
    <name type="scientific">Viridibacillus arvi</name>
    <dbReference type="NCBI Taxonomy" id="263475"/>
    <lineage>
        <taxon>Bacteria</taxon>
        <taxon>Bacillati</taxon>
        <taxon>Bacillota</taxon>
        <taxon>Bacilli</taxon>
        <taxon>Bacillales</taxon>
        <taxon>Caryophanaceae</taxon>
        <taxon>Viridibacillus</taxon>
    </lineage>
</organism>
<dbReference type="STRING" id="263475.AMD00_08805"/>
<comment type="subcellular location">
    <subcellularLocation>
        <location evidence="1">Membrane</location>
        <topology evidence="1">Multi-pass membrane protein</topology>
    </subcellularLocation>
</comment>
<dbReference type="Proteomes" id="UP000036867">
    <property type="component" value="Unassembled WGS sequence"/>
</dbReference>
<feature type="transmembrane region" description="Helical" evidence="5">
    <location>
        <begin position="151"/>
        <end position="173"/>
    </location>
</feature>
<evidence type="ECO:0000256" key="5">
    <source>
        <dbReference type="SAM" id="Phobius"/>
    </source>
</evidence>
<feature type="transmembrane region" description="Helical" evidence="5">
    <location>
        <begin position="185"/>
        <end position="212"/>
    </location>
</feature>
<protein>
    <recommendedName>
        <fullName evidence="6">Yip1 domain-containing protein</fullName>
    </recommendedName>
</protein>
<dbReference type="EMBL" id="LILB01000001">
    <property type="protein sequence ID" value="KOO52475.1"/>
    <property type="molecule type" value="Genomic_DNA"/>
</dbReference>
<keyword evidence="3 5" id="KW-1133">Transmembrane helix</keyword>
<sequence>MNELQETKQQEMLHPFFSIWLHPKKTARYILDHKGLGYAIIFILLGGMAGVLFSAMDAESLDIPTWGILLICLIGGPFIGLFSSAIGAGVFLLIGKLFKGKATYKEMFKVMGLSSIPHIWLAPILLLWMAFSPETFFRMDSDYLEVKNLLVTLISSLVSLCVTIWSFVINVAVIAETHRFSNWRAFFTIFIPGFVVFVILLIIVIILTFSIMG</sequence>
<reference evidence="8" key="1">
    <citation type="submission" date="2015-08" db="EMBL/GenBank/DDBJ databases">
        <title>Fjat-10028 dsm 16317.</title>
        <authorList>
            <person name="Liu B."/>
            <person name="Wang J."/>
            <person name="Zhu Y."/>
            <person name="Liu G."/>
            <person name="Chen Q."/>
            <person name="Chen Z."/>
            <person name="Lan J."/>
            <person name="Che J."/>
            <person name="Ge C."/>
            <person name="Shi H."/>
            <person name="Pan Z."/>
            <person name="Liu X."/>
        </authorList>
    </citation>
    <scope>NUCLEOTIDE SEQUENCE [LARGE SCALE GENOMIC DNA]</scope>
    <source>
        <strain evidence="8">DSM 16317</strain>
    </source>
</reference>
<evidence type="ECO:0000256" key="4">
    <source>
        <dbReference type="ARBA" id="ARBA00023136"/>
    </source>
</evidence>
<feature type="transmembrane region" description="Helical" evidence="5">
    <location>
        <begin position="35"/>
        <end position="56"/>
    </location>
</feature>
<proteinExistence type="predicted"/>
<dbReference type="GO" id="GO:0016020">
    <property type="term" value="C:membrane"/>
    <property type="evidence" value="ECO:0007669"/>
    <property type="project" value="UniProtKB-SubCell"/>
</dbReference>
<evidence type="ECO:0000256" key="3">
    <source>
        <dbReference type="ARBA" id="ARBA00022989"/>
    </source>
</evidence>
<keyword evidence="8" id="KW-1185">Reference proteome</keyword>
<dbReference type="GeneID" id="301136206"/>
<dbReference type="Pfam" id="PF04893">
    <property type="entry name" value="Yip1"/>
    <property type="match status" value="1"/>
</dbReference>
<evidence type="ECO:0000313" key="7">
    <source>
        <dbReference type="EMBL" id="KOO52475.1"/>
    </source>
</evidence>
<feature type="transmembrane region" description="Helical" evidence="5">
    <location>
        <begin position="110"/>
        <end position="131"/>
    </location>
</feature>
<keyword evidence="2 5" id="KW-0812">Transmembrane</keyword>
<dbReference type="OrthoDB" id="2987623at2"/>
<name>A0A0M0LN38_9BACL</name>
<accession>A0A0M0LN38</accession>
<evidence type="ECO:0000259" key="6">
    <source>
        <dbReference type="Pfam" id="PF04893"/>
    </source>
</evidence>
<dbReference type="AlphaFoldDB" id="A0A0M0LN38"/>
<gene>
    <name evidence="7" type="ORF">AMD00_08805</name>
</gene>
<keyword evidence="4 5" id="KW-0472">Membrane</keyword>
<feature type="domain" description="Yip1" evidence="6">
    <location>
        <begin position="18"/>
        <end position="202"/>
    </location>
</feature>
<dbReference type="RefSeq" id="WP_053416637.1">
    <property type="nucleotide sequence ID" value="NZ_LILB01000001.1"/>
</dbReference>